<dbReference type="Gene3D" id="1.10.472.10">
    <property type="entry name" value="Cyclin-like"/>
    <property type="match status" value="1"/>
</dbReference>
<dbReference type="InterPro" id="IPR027417">
    <property type="entry name" value="P-loop_NTPase"/>
</dbReference>
<evidence type="ECO:0000313" key="7">
    <source>
        <dbReference type="EMBL" id="KAG0686794.1"/>
    </source>
</evidence>
<dbReference type="GO" id="GO:0005935">
    <property type="term" value="C:cellular bud neck"/>
    <property type="evidence" value="ECO:0007669"/>
    <property type="project" value="UniProtKB-SubCell"/>
</dbReference>
<accession>A0A9P7BEL9</accession>
<evidence type="ECO:0000256" key="2">
    <source>
        <dbReference type="ARBA" id="ARBA00022741"/>
    </source>
</evidence>
<keyword evidence="3 5" id="KW-0342">GTP-binding</keyword>
<gene>
    <name evidence="7" type="ORF">C6P40_003358</name>
</gene>
<sequence length="577" mass="66335">MFNRSSTPRYMEAFNQKVEYSNDKNDSNYWEGVVDVPVNSWSFDLDNFEKVTPSRKVNISFQDEICKRVKGVTYIFNCCKQLRLSRLVGLTAATIFHRFYMIGDLKKYHYYEIGATSLFIACKSEECRRNLKDLVKICVKIAVGQSEPIDEESKIYWRWKDLIVKLEELILENLNFDVTPTNPYVITMNALKINNNGPSSQTNLEEMSEEWTKQTNELFGNCTFLFEIFARLPICLFCPTNAVCALIVILSSKKAQITFPIDYLSNEFNTDSTEEIRQRKFLKRGLQLSVMVLGQCGTGKSTFINTLCDEEIFATNRSAPAELLLEESTARIYEGGTQISLDITMAPGFGDFIDNKTSTSKIVEYIDKQFEKMLSEECRIQRNPKSKDTRIHAVLYFIRPSGKGLRELDIHCMKELGSRCNLIPIMSKSDLLTNEEVELNRQIIMDDIKRYNISIYDFSACFDDVDEEESSTIMDLVPFAMISGYERKIIDQVEHKVRNVPHGVIKIDDPDHSDFTILRTCLLGACLQDLKETTHSVFYEKYRTTMLSKSNVIGIMEKTDEQSANIISRLSKSEDVI</sequence>
<reference evidence="7" key="1">
    <citation type="submission" date="2020-11" db="EMBL/GenBank/DDBJ databases">
        <title>Kefir isolates.</title>
        <authorList>
            <person name="Marcisauskas S."/>
            <person name="Kim Y."/>
            <person name="Blasche S."/>
        </authorList>
    </citation>
    <scope>NUCLEOTIDE SEQUENCE</scope>
    <source>
        <strain evidence="7">Olga-1</strain>
    </source>
</reference>
<evidence type="ECO:0000313" key="8">
    <source>
        <dbReference type="Proteomes" id="UP000697127"/>
    </source>
</evidence>
<evidence type="ECO:0000256" key="5">
    <source>
        <dbReference type="RuleBase" id="RU004560"/>
    </source>
</evidence>
<keyword evidence="4" id="KW-0195">Cyclin</keyword>
<dbReference type="InterPro" id="IPR013763">
    <property type="entry name" value="Cyclin-like_dom"/>
</dbReference>
<protein>
    <recommendedName>
        <fullName evidence="6">Septin-type G domain-containing protein</fullName>
    </recommendedName>
</protein>
<dbReference type="InterPro" id="IPR016491">
    <property type="entry name" value="Septin"/>
</dbReference>
<evidence type="ECO:0000256" key="4">
    <source>
        <dbReference type="RuleBase" id="RU000383"/>
    </source>
</evidence>
<comment type="caution">
    <text evidence="7">The sequence shown here is derived from an EMBL/GenBank/DDBJ whole genome shotgun (WGS) entry which is preliminary data.</text>
</comment>
<name>A0A9P7BEL9_9ASCO</name>
<dbReference type="Pfam" id="PF00134">
    <property type="entry name" value="Cyclin_N"/>
    <property type="match status" value="1"/>
</dbReference>
<evidence type="ECO:0000256" key="3">
    <source>
        <dbReference type="ARBA" id="ARBA00023134"/>
    </source>
</evidence>
<dbReference type="InterPro" id="IPR006671">
    <property type="entry name" value="Cyclin_N"/>
</dbReference>
<dbReference type="SUPFAM" id="SSF52540">
    <property type="entry name" value="P-loop containing nucleoside triphosphate hydrolases"/>
    <property type="match status" value="1"/>
</dbReference>
<dbReference type="PROSITE" id="PS51719">
    <property type="entry name" value="G_SEPTIN"/>
    <property type="match status" value="1"/>
</dbReference>
<keyword evidence="2 5" id="KW-0547">Nucleotide-binding</keyword>
<organism evidence="7 8">
    <name type="scientific">Pichia californica</name>
    <dbReference type="NCBI Taxonomy" id="460514"/>
    <lineage>
        <taxon>Eukaryota</taxon>
        <taxon>Fungi</taxon>
        <taxon>Dikarya</taxon>
        <taxon>Ascomycota</taxon>
        <taxon>Saccharomycotina</taxon>
        <taxon>Pichiomycetes</taxon>
        <taxon>Pichiales</taxon>
        <taxon>Pichiaceae</taxon>
        <taxon>Pichia</taxon>
    </lineage>
</organism>
<comment type="similarity">
    <text evidence="4">Belongs to the cyclin family.</text>
</comment>
<dbReference type="Gene3D" id="3.40.50.300">
    <property type="entry name" value="P-loop containing nucleotide triphosphate hydrolases"/>
    <property type="match status" value="1"/>
</dbReference>
<proteinExistence type="inferred from homology"/>
<dbReference type="Proteomes" id="UP000697127">
    <property type="component" value="Unassembled WGS sequence"/>
</dbReference>
<dbReference type="SMART" id="SM00385">
    <property type="entry name" value="CYCLIN"/>
    <property type="match status" value="1"/>
</dbReference>
<dbReference type="GO" id="GO:0032156">
    <property type="term" value="C:septin cytoskeleton"/>
    <property type="evidence" value="ECO:0007669"/>
    <property type="project" value="UniProtKB-ARBA"/>
</dbReference>
<dbReference type="PANTHER" id="PTHR18884">
    <property type="entry name" value="SEPTIN"/>
    <property type="match status" value="1"/>
</dbReference>
<dbReference type="InterPro" id="IPR036915">
    <property type="entry name" value="Cyclin-like_sf"/>
</dbReference>
<dbReference type="GO" id="GO:0005525">
    <property type="term" value="F:GTP binding"/>
    <property type="evidence" value="ECO:0007669"/>
    <property type="project" value="UniProtKB-KW"/>
</dbReference>
<comment type="similarity">
    <text evidence="5">Belongs to the TRAFAC class TrmE-Era-EngA-EngB-Septin-like GTPase superfamily. Septin GTPase family.</text>
</comment>
<dbReference type="CDD" id="cd01850">
    <property type="entry name" value="CDC_Septin"/>
    <property type="match status" value="1"/>
</dbReference>
<dbReference type="InterPro" id="IPR030379">
    <property type="entry name" value="G_SEPTIN_dom"/>
</dbReference>
<feature type="domain" description="Septin-type G" evidence="6">
    <location>
        <begin position="284"/>
        <end position="549"/>
    </location>
</feature>
<dbReference type="GO" id="GO:0005938">
    <property type="term" value="C:cell cortex"/>
    <property type="evidence" value="ECO:0007669"/>
    <property type="project" value="UniProtKB-ARBA"/>
</dbReference>
<dbReference type="Pfam" id="PF00735">
    <property type="entry name" value="Septin"/>
    <property type="match status" value="1"/>
</dbReference>
<comment type="subcellular location">
    <subcellularLocation>
        <location evidence="1">Bud neck</location>
    </subcellularLocation>
</comment>
<evidence type="ECO:0000256" key="1">
    <source>
        <dbReference type="ARBA" id="ARBA00004266"/>
    </source>
</evidence>
<dbReference type="SUPFAM" id="SSF47954">
    <property type="entry name" value="Cyclin-like"/>
    <property type="match status" value="1"/>
</dbReference>
<keyword evidence="8" id="KW-1185">Reference proteome</keyword>
<evidence type="ECO:0000259" key="6">
    <source>
        <dbReference type="PROSITE" id="PS51719"/>
    </source>
</evidence>
<dbReference type="AlphaFoldDB" id="A0A9P7BEL9"/>
<dbReference type="EMBL" id="PUHW01000377">
    <property type="protein sequence ID" value="KAG0686794.1"/>
    <property type="molecule type" value="Genomic_DNA"/>
</dbReference>